<dbReference type="PROSITE" id="PS00395">
    <property type="entry name" value="ALANINE_RACEMASE"/>
    <property type="match status" value="1"/>
</dbReference>
<dbReference type="InterPro" id="IPR000821">
    <property type="entry name" value="Ala_racemase"/>
</dbReference>
<organism evidence="11 12">
    <name type="scientific">Brevundimonas diminuta</name>
    <name type="common">Pseudomonas diminuta</name>
    <dbReference type="NCBI Taxonomy" id="293"/>
    <lineage>
        <taxon>Bacteria</taxon>
        <taxon>Pseudomonadati</taxon>
        <taxon>Pseudomonadota</taxon>
        <taxon>Alphaproteobacteria</taxon>
        <taxon>Caulobacterales</taxon>
        <taxon>Caulobacteraceae</taxon>
        <taxon>Brevundimonas</taxon>
    </lineage>
</organism>
<feature type="binding site" evidence="7 9">
    <location>
        <position position="173"/>
    </location>
    <ligand>
        <name>substrate</name>
    </ligand>
</feature>
<protein>
    <recommendedName>
        <fullName evidence="4 7">Alanine racemase</fullName>
        <ecNumber evidence="4 7">5.1.1.1</ecNumber>
    </recommendedName>
</protein>
<dbReference type="GO" id="GO:0030632">
    <property type="term" value="P:D-alanine biosynthetic process"/>
    <property type="evidence" value="ECO:0007669"/>
    <property type="project" value="UniProtKB-UniRule"/>
</dbReference>
<evidence type="ECO:0000259" key="10">
    <source>
        <dbReference type="SMART" id="SM01005"/>
    </source>
</evidence>
<comment type="similarity">
    <text evidence="3 7">Belongs to the alanine racemase family.</text>
</comment>
<evidence type="ECO:0000256" key="2">
    <source>
        <dbReference type="ARBA" id="ARBA00001933"/>
    </source>
</evidence>
<dbReference type="InterPro" id="IPR020622">
    <property type="entry name" value="Ala_racemase_pyridoxalP-BS"/>
</dbReference>
<evidence type="ECO:0000256" key="6">
    <source>
        <dbReference type="ARBA" id="ARBA00023235"/>
    </source>
</evidence>
<dbReference type="SUPFAM" id="SSF50621">
    <property type="entry name" value="Alanine racemase C-terminal domain-like"/>
    <property type="match status" value="1"/>
</dbReference>
<dbReference type="Gene3D" id="3.20.20.10">
    <property type="entry name" value="Alanine racemase"/>
    <property type="match status" value="1"/>
</dbReference>
<dbReference type="CDD" id="cd00430">
    <property type="entry name" value="PLPDE_III_AR"/>
    <property type="match status" value="1"/>
</dbReference>
<feature type="binding site" evidence="7 9">
    <location>
        <position position="343"/>
    </location>
    <ligand>
        <name>substrate</name>
    </ligand>
</feature>
<keyword evidence="5 7" id="KW-0663">Pyridoxal phosphate</keyword>
<dbReference type="InterPro" id="IPR009006">
    <property type="entry name" value="Ala_racemase/Decarboxylase_C"/>
</dbReference>
<dbReference type="PANTHER" id="PTHR30511:SF0">
    <property type="entry name" value="ALANINE RACEMASE, CATABOLIC-RELATED"/>
    <property type="match status" value="1"/>
</dbReference>
<feature type="active site" description="Proton acceptor; specific for L-alanine" evidence="7">
    <location>
        <position position="295"/>
    </location>
</feature>
<dbReference type="PANTHER" id="PTHR30511">
    <property type="entry name" value="ALANINE RACEMASE"/>
    <property type="match status" value="1"/>
</dbReference>
<dbReference type="Pfam" id="PF01168">
    <property type="entry name" value="Ala_racemase_N"/>
    <property type="match status" value="1"/>
</dbReference>
<dbReference type="Proteomes" id="UP000250358">
    <property type="component" value="Unassembled WGS sequence"/>
</dbReference>
<dbReference type="EC" id="5.1.1.1" evidence="4 7"/>
<feature type="domain" description="Alanine racemase C-terminal" evidence="10">
    <location>
        <begin position="274"/>
        <end position="400"/>
    </location>
</feature>
<reference evidence="11 12" key="1">
    <citation type="submission" date="2018-06" db="EMBL/GenBank/DDBJ databases">
        <authorList>
            <consortium name="Pathogen Informatics"/>
            <person name="Doyle S."/>
        </authorList>
    </citation>
    <scope>NUCLEOTIDE SEQUENCE [LARGE SCALE GENOMIC DNA]</scope>
    <source>
        <strain evidence="11 12">NCTC11165</strain>
    </source>
</reference>
<dbReference type="GO" id="GO:0008784">
    <property type="term" value="F:alanine racemase activity"/>
    <property type="evidence" value="ECO:0007669"/>
    <property type="project" value="UniProtKB-UniRule"/>
</dbReference>
<dbReference type="AlphaFoldDB" id="A0A2X1AVC8"/>
<evidence type="ECO:0000313" key="12">
    <source>
        <dbReference type="Proteomes" id="UP000250358"/>
    </source>
</evidence>
<evidence type="ECO:0000256" key="3">
    <source>
        <dbReference type="ARBA" id="ARBA00007880"/>
    </source>
</evidence>
<evidence type="ECO:0000256" key="7">
    <source>
        <dbReference type="HAMAP-Rule" id="MF_01201"/>
    </source>
</evidence>
<evidence type="ECO:0000313" key="11">
    <source>
        <dbReference type="EMBL" id="SPU42494.1"/>
    </source>
</evidence>
<dbReference type="InterPro" id="IPR001608">
    <property type="entry name" value="Ala_racemase_N"/>
</dbReference>
<name>A0A2X1AVC8_BREDI</name>
<evidence type="ECO:0000256" key="1">
    <source>
        <dbReference type="ARBA" id="ARBA00000316"/>
    </source>
</evidence>
<dbReference type="PRINTS" id="PR00992">
    <property type="entry name" value="ALARACEMASE"/>
</dbReference>
<comment type="pathway">
    <text evidence="7">Amino-acid biosynthesis; D-alanine biosynthesis; D-alanine from L-alanine: step 1/1.</text>
</comment>
<evidence type="ECO:0000256" key="8">
    <source>
        <dbReference type="PIRSR" id="PIRSR600821-50"/>
    </source>
</evidence>
<sequence>MAGAALARVQRSAVSRRRESFRPLPALALFPTDQPGRRSDHGGGRIRVSLGAVAANYRTMRDRIAPAACAAVVKADAYGLGAARIAPALYDAGCRAFFVAHLFEAVDLRRILPADAELFVLNGLAPGAEYAALAAGAIPVLNSREQMEGWARLGRAVGRPLAAAIQFDTGMSRLGLPPEDAAFAFDPEGPIRWIEPRLILSHLAVADTPGHAGNARQRQAFERILAHAPPGVARSLANSAGCWLGQDYHYDLCRIGAALFGLDASPSAKAMQPVVEVTGRVIQTRAVPAGAGVGYGWAVTAAEGMRLATIGVGYADGWPRQLSAVGGAAFEGRLLPFVGRISMDSLVVDVSALPPDALKAGDQVELLGPNRTPEQLALEGATIDYEVIARLGRRLCREYIS</sequence>
<comment type="catalytic activity">
    <reaction evidence="1 7">
        <text>L-alanine = D-alanine</text>
        <dbReference type="Rhea" id="RHEA:20249"/>
        <dbReference type="ChEBI" id="CHEBI:57416"/>
        <dbReference type="ChEBI" id="CHEBI:57972"/>
        <dbReference type="EC" id="5.1.1.1"/>
    </reaction>
</comment>
<accession>A0A2X1AVC8</accession>
<evidence type="ECO:0000256" key="9">
    <source>
        <dbReference type="PIRSR" id="PIRSR600821-52"/>
    </source>
</evidence>
<comment type="cofactor">
    <cofactor evidence="2 7 8">
        <name>pyridoxal 5'-phosphate</name>
        <dbReference type="ChEBI" id="CHEBI:597326"/>
    </cofactor>
</comment>
<dbReference type="GO" id="GO:0030170">
    <property type="term" value="F:pyridoxal phosphate binding"/>
    <property type="evidence" value="ECO:0007669"/>
    <property type="project" value="UniProtKB-UniRule"/>
</dbReference>
<dbReference type="Pfam" id="PF00842">
    <property type="entry name" value="Ala_racemase_C"/>
    <property type="match status" value="1"/>
</dbReference>
<dbReference type="NCBIfam" id="TIGR00492">
    <property type="entry name" value="alr"/>
    <property type="match status" value="1"/>
</dbReference>
<dbReference type="EMBL" id="UAQM01000001">
    <property type="protein sequence ID" value="SPU42494.1"/>
    <property type="molecule type" value="Genomic_DNA"/>
</dbReference>
<feature type="active site" description="Proton acceptor; specific for D-alanine" evidence="7">
    <location>
        <position position="74"/>
    </location>
</feature>
<gene>
    <name evidence="11" type="primary">alr1</name>
    <name evidence="11" type="ORF">NCTC11165_00640</name>
</gene>
<proteinExistence type="inferred from homology"/>
<dbReference type="UniPathway" id="UPA00042">
    <property type="reaction ID" value="UER00497"/>
</dbReference>
<dbReference type="Gene3D" id="2.40.37.10">
    <property type="entry name" value="Lyase, Ornithine Decarboxylase, Chain A, domain 1"/>
    <property type="match status" value="1"/>
</dbReference>
<feature type="modified residue" description="N6-(pyridoxal phosphate)lysine" evidence="7 8">
    <location>
        <position position="74"/>
    </location>
</feature>
<dbReference type="HAMAP" id="MF_01201">
    <property type="entry name" value="Ala_racemase"/>
    <property type="match status" value="1"/>
</dbReference>
<dbReference type="GO" id="GO:0005829">
    <property type="term" value="C:cytosol"/>
    <property type="evidence" value="ECO:0007669"/>
    <property type="project" value="TreeGrafter"/>
</dbReference>
<keyword evidence="6 7" id="KW-0413">Isomerase</keyword>
<dbReference type="SUPFAM" id="SSF51419">
    <property type="entry name" value="PLP-binding barrel"/>
    <property type="match status" value="1"/>
</dbReference>
<dbReference type="InterPro" id="IPR011079">
    <property type="entry name" value="Ala_racemase_C"/>
</dbReference>
<comment type="function">
    <text evidence="7">Catalyzes the interconversion of L-alanine and D-alanine. May also act on other amino acids.</text>
</comment>
<evidence type="ECO:0000256" key="5">
    <source>
        <dbReference type="ARBA" id="ARBA00022898"/>
    </source>
</evidence>
<dbReference type="InterPro" id="IPR029066">
    <property type="entry name" value="PLP-binding_barrel"/>
</dbReference>
<dbReference type="SMART" id="SM01005">
    <property type="entry name" value="Ala_racemase_C"/>
    <property type="match status" value="1"/>
</dbReference>
<evidence type="ECO:0000256" key="4">
    <source>
        <dbReference type="ARBA" id="ARBA00013089"/>
    </source>
</evidence>